<dbReference type="KEGG" id="tpal:117647861"/>
<accession>A0A6P8YZW8</accession>
<organism evidence="2">
    <name type="scientific">Thrips palmi</name>
    <name type="common">Melon thrips</name>
    <dbReference type="NCBI Taxonomy" id="161013"/>
    <lineage>
        <taxon>Eukaryota</taxon>
        <taxon>Metazoa</taxon>
        <taxon>Ecdysozoa</taxon>
        <taxon>Arthropoda</taxon>
        <taxon>Hexapoda</taxon>
        <taxon>Insecta</taxon>
        <taxon>Pterygota</taxon>
        <taxon>Neoptera</taxon>
        <taxon>Paraneoptera</taxon>
        <taxon>Thysanoptera</taxon>
        <taxon>Terebrantia</taxon>
        <taxon>Thripoidea</taxon>
        <taxon>Thripidae</taxon>
        <taxon>Thrips</taxon>
    </lineage>
</organism>
<protein>
    <submittedName>
        <fullName evidence="2">Uncharacterized protein LOC117647861</fullName>
    </submittedName>
</protein>
<dbReference type="GeneID" id="117647861"/>
<sequence>MEDIVINSPLSRDIATAEAGYLVSREQGTRRGSHYYHANNGYYYHKYRQLSDTIYLRCTNVSCPSRGLLKLGSFHESSSHSGHEPDHLKAEVLRERSRLLGQASSLTFATVEDVLNDESNINRRYSDRLTPKVLLPAMRTARINAYPEEPKTLSELQIILECENNKSLTAVSQFRDNIYGGSARGEDGSKSILFITKRCVDFIKTAPFIYAFSFPLNQSLVSCSV</sequence>
<reference evidence="2" key="1">
    <citation type="submission" date="2025-08" db="UniProtKB">
        <authorList>
            <consortium name="RefSeq"/>
        </authorList>
    </citation>
    <scope>IDENTIFICATION</scope>
    <source>
        <tissue evidence="2">Total insect</tissue>
    </source>
</reference>
<dbReference type="Proteomes" id="UP000515158">
    <property type="component" value="Unplaced"/>
</dbReference>
<evidence type="ECO:0000313" key="1">
    <source>
        <dbReference type="Proteomes" id="UP000515158"/>
    </source>
</evidence>
<evidence type="ECO:0000313" key="2">
    <source>
        <dbReference type="RefSeq" id="XP_034245723.1"/>
    </source>
</evidence>
<proteinExistence type="predicted"/>
<dbReference type="InParanoid" id="A0A6P8YZW8"/>
<keyword evidence="1" id="KW-1185">Reference proteome</keyword>
<dbReference type="AlphaFoldDB" id="A0A6P8YZW8"/>
<name>A0A6P8YZW8_THRPL</name>
<dbReference type="RefSeq" id="XP_034245723.1">
    <property type="nucleotide sequence ID" value="XM_034389832.1"/>
</dbReference>
<gene>
    <name evidence="2" type="primary">LOC117647861</name>
</gene>